<feature type="compositionally biased region" description="Basic residues" evidence="1">
    <location>
        <begin position="15"/>
        <end position="24"/>
    </location>
</feature>
<evidence type="ECO:0000313" key="3">
    <source>
        <dbReference type="Proteomes" id="UP001626550"/>
    </source>
</evidence>
<name>A0ABD2QLA2_9PLAT</name>
<sequence length="256" mass="29896">MLEKMYHYPKQGPHPYKKKDRHPRQPADPMEPQRNGSKQYPNYNGENIPQRPPFTDKPDQQDGLRKPQQPFKKPQDERHYTSDEDDEPMDKVHPKRLASRDGQDPEDIYINMRHDDSEDESYYAKPQNDQERGRDPVRKRIPQSKQPDTDRNIRGRSVGDKDEILVSTKRRTYSGVTGHRPGPIVSASTSNLWFGNHPVPTRSRSQSSLYNDGTNSATGTPLRYSNVQLQAQAELLRRRQQKVHSFEKKNCKFYLM</sequence>
<feature type="region of interest" description="Disordered" evidence="1">
    <location>
        <begin position="199"/>
        <end position="221"/>
    </location>
</feature>
<reference evidence="2 3" key="1">
    <citation type="submission" date="2024-11" db="EMBL/GenBank/DDBJ databases">
        <title>Adaptive evolution of stress response genes in parasites aligns with host niche diversity.</title>
        <authorList>
            <person name="Hahn C."/>
            <person name="Resl P."/>
        </authorList>
    </citation>
    <scope>NUCLEOTIDE SEQUENCE [LARGE SCALE GENOMIC DNA]</scope>
    <source>
        <strain evidence="2">EGGRZ-B1_66</strain>
        <tissue evidence="2">Body</tissue>
    </source>
</reference>
<dbReference type="EMBL" id="JBJKFK010000061">
    <property type="protein sequence ID" value="KAL3320313.1"/>
    <property type="molecule type" value="Genomic_DNA"/>
</dbReference>
<evidence type="ECO:0000256" key="1">
    <source>
        <dbReference type="SAM" id="MobiDB-lite"/>
    </source>
</evidence>
<proteinExistence type="predicted"/>
<accession>A0ABD2QLA2</accession>
<comment type="caution">
    <text evidence="2">The sequence shown here is derived from an EMBL/GenBank/DDBJ whole genome shotgun (WGS) entry which is preliminary data.</text>
</comment>
<feature type="compositionally biased region" description="Basic and acidic residues" evidence="1">
    <location>
        <begin position="128"/>
        <end position="138"/>
    </location>
</feature>
<dbReference type="Proteomes" id="UP001626550">
    <property type="component" value="Unassembled WGS sequence"/>
</dbReference>
<organism evidence="2 3">
    <name type="scientific">Cichlidogyrus casuarinus</name>
    <dbReference type="NCBI Taxonomy" id="1844966"/>
    <lineage>
        <taxon>Eukaryota</taxon>
        <taxon>Metazoa</taxon>
        <taxon>Spiralia</taxon>
        <taxon>Lophotrochozoa</taxon>
        <taxon>Platyhelminthes</taxon>
        <taxon>Monogenea</taxon>
        <taxon>Monopisthocotylea</taxon>
        <taxon>Dactylogyridea</taxon>
        <taxon>Ancyrocephalidae</taxon>
        <taxon>Cichlidogyrus</taxon>
    </lineage>
</organism>
<feature type="region of interest" description="Disordered" evidence="1">
    <location>
        <begin position="1"/>
        <end position="162"/>
    </location>
</feature>
<evidence type="ECO:0000313" key="2">
    <source>
        <dbReference type="EMBL" id="KAL3320313.1"/>
    </source>
</evidence>
<feature type="compositionally biased region" description="Basic and acidic residues" evidence="1">
    <location>
        <begin position="54"/>
        <end position="65"/>
    </location>
</feature>
<dbReference type="AlphaFoldDB" id="A0ABD2QLA2"/>
<feature type="compositionally biased region" description="Basic and acidic residues" evidence="1">
    <location>
        <begin position="147"/>
        <end position="162"/>
    </location>
</feature>
<feature type="compositionally biased region" description="Basic and acidic residues" evidence="1">
    <location>
        <begin position="73"/>
        <end position="82"/>
    </location>
</feature>
<gene>
    <name evidence="2" type="ORF">Ciccas_001008</name>
</gene>
<feature type="compositionally biased region" description="Polar residues" evidence="1">
    <location>
        <begin position="202"/>
        <end position="221"/>
    </location>
</feature>
<keyword evidence="3" id="KW-1185">Reference proteome</keyword>
<feature type="compositionally biased region" description="Polar residues" evidence="1">
    <location>
        <begin position="34"/>
        <end position="47"/>
    </location>
</feature>
<protein>
    <submittedName>
        <fullName evidence="2">Uncharacterized protein</fullName>
    </submittedName>
</protein>